<feature type="region of interest" description="Disordered" evidence="1">
    <location>
        <begin position="136"/>
        <end position="161"/>
    </location>
</feature>
<sequence>MVKVNYCSFLSIFFFFPFLFHFCCLPSCFFHSYCHFLSSLFSSPIPSFSPFLQVSLAFHSFLFLSFQSFLSLIHSFPSPSFLPSVIHYFHRYPFHRSFHSFIHSFIIPNLILSIHPSIHSFIYLPSFLPPSLCPPPSLSTASTQHSDAGREGERKGGREGEKNLGFHSLITLVLINFPRPPTISISSVSPSSTANQNAARTEGADPSIRRANEVHQRKRRECEGEGLVCQVSVNRLSSVMGRSGGDGA</sequence>
<evidence type="ECO:0000256" key="1">
    <source>
        <dbReference type="SAM" id="MobiDB-lite"/>
    </source>
</evidence>
<keyword evidence="2" id="KW-1133">Transmembrane helix</keyword>
<reference evidence="3 4" key="1">
    <citation type="submission" date="2019-05" db="EMBL/GenBank/DDBJ databases">
        <title>Another draft genome of Portunus trituberculatus and its Hox gene families provides insights of decapod evolution.</title>
        <authorList>
            <person name="Jeong J.-H."/>
            <person name="Song I."/>
            <person name="Kim S."/>
            <person name="Choi T."/>
            <person name="Kim D."/>
            <person name="Ryu S."/>
            <person name="Kim W."/>
        </authorList>
    </citation>
    <scope>NUCLEOTIDE SEQUENCE [LARGE SCALE GENOMIC DNA]</scope>
    <source>
        <tissue evidence="3">Muscle</tissue>
    </source>
</reference>
<gene>
    <name evidence="3" type="ORF">E2C01_055317</name>
</gene>
<dbReference type="AlphaFoldDB" id="A0A5B7GUI2"/>
<keyword evidence="2" id="KW-0812">Transmembrane</keyword>
<comment type="caution">
    <text evidence="3">The sequence shown here is derived from an EMBL/GenBank/DDBJ whole genome shotgun (WGS) entry which is preliminary data.</text>
</comment>
<accession>A0A5B7GUI2</accession>
<evidence type="ECO:0000256" key="2">
    <source>
        <dbReference type="SAM" id="Phobius"/>
    </source>
</evidence>
<feature type="compositionally biased region" description="Basic and acidic residues" evidence="1">
    <location>
        <begin position="147"/>
        <end position="161"/>
    </location>
</feature>
<organism evidence="3 4">
    <name type="scientific">Portunus trituberculatus</name>
    <name type="common">Swimming crab</name>
    <name type="synonym">Neptunus trituberculatus</name>
    <dbReference type="NCBI Taxonomy" id="210409"/>
    <lineage>
        <taxon>Eukaryota</taxon>
        <taxon>Metazoa</taxon>
        <taxon>Ecdysozoa</taxon>
        <taxon>Arthropoda</taxon>
        <taxon>Crustacea</taxon>
        <taxon>Multicrustacea</taxon>
        <taxon>Malacostraca</taxon>
        <taxon>Eumalacostraca</taxon>
        <taxon>Eucarida</taxon>
        <taxon>Decapoda</taxon>
        <taxon>Pleocyemata</taxon>
        <taxon>Brachyura</taxon>
        <taxon>Eubrachyura</taxon>
        <taxon>Portunoidea</taxon>
        <taxon>Portunidae</taxon>
        <taxon>Portuninae</taxon>
        <taxon>Portunus</taxon>
    </lineage>
</organism>
<keyword evidence="4" id="KW-1185">Reference proteome</keyword>
<keyword evidence="2" id="KW-0472">Membrane</keyword>
<evidence type="ECO:0000313" key="4">
    <source>
        <dbReference type="Proteomes" id="UP000324222"/>
    </source>
</evidence>
<name>A0A5B7GUI2_PORTR</name>
<feature type="transmembrane region" description="Helical" evidence="2">
    <location>
        <begin position="54"/>
        <end position="73"/>
    </location>
</feature>
<protein>
    <submittedName>
        <fullName evidence="3">Uncharacterized protein</fullName>
    </submittedName>
</protein>
<dbReference type="Proteomes" id="UP000324222">
    <property type="component" value="Unassembled WGS sequence"/>
</dbReference>
<evidence type="ECO:0000313" key="3">
    <source>
        <dbReference type="EMBL" id="MPC61249.1"/>
    </source>
</evidence>
<feature type="region of interest" description="Disordered" evidence="1">
    <location>
        <begin position="186"/>
        <end position="217"/>
    </location>
</feature>
<dbReference type="EMBL" id="VSRR010018343">
    <property type="protein sequence ID" value="MPC61249.1"/>
    <property type="molecule type" value="Genomic_DNA"/>
</dbReference>
<feature type="compositionally biased region" description="Basic and acidic residues" evidence="1">
    <location>
        <begin position="207"/>
        <end position="217"/>
    </location>
</feature>
<proteinExistence type="predicted"/>